<evidence type="ECO:0000313" key="3">
    <source>
        <dbReference type="Proteomes" id="UP001177769"/>
    </source>
</evidence>
<dbReference type="RefSeq" id="WP_285231828.1">
    <property type="nucleotide sequence ID" value="NZ_CP116346.1"/>
</dbReference>
<dbReference type="AlphaFoldDB" id="A0AA95NEF0"/>
<evidence type="ECO:0000256" key="1">
    <source>
        <dbReference type="SAM" id="SignalP"/>
    </source>
</evidence>
<protein>
    <recommendedName>
        <fullName evidence="4">DUF2059 domain-containing protein</fullName>
    </recommendedName>
</protein>
<dbReference type="Proteomes" id="UP001177769">
    <property type="component" value="Chromosome"/>
</dbReference>
<keyword evidence="1" id="KW-0732">Signal</keyword>
<gene>
    <name evidence="2" type="ORF">PFX98_17790</name>
</gene>
<feature type="chain" id="PRO_5041697195" description="DUF2059 domain-containing protein" evidence="1">
    <location>
        <begin position="26"/>
        <end position="204"/>
    </location>
</feature>
<keyword evidence="3" id="KW-1185">Reference proteome</keyword>
<feature type="signal peptide" evidence="1">
    <location>
        <begin position="1"/>
        <end position="25"/>
    </location>
</feature>
<dbReference type="EMBL" id="CP116346">
    <property type="protein sequence ID" value="WIT10754.1"/>
    <property type="molecule type" value="Genomic_DNA"/>
</dbReference>
<reference evidence="2" key="1">
    <citation type="submission" date="2023-01" db="EMBL/GenBank/DDBJ databases">
        <title>Whole genome sequence of Paucibacter sp. S2-9 isolated from pond sediment.</title>
        <authorList>
            <person name="Jung J.Y."/>
        </authorList>
    </citation>
    <scope>NUCLEOTIDE SEQUENCE</scope>
    <source>
        <strain evidence="2">S2-9</strain>
    </source>
</reference>
<accession>A0AA95NEF0</accession>
<organism evidence="2 3">
    <name type="scientific">Paucibacter sediminis</name>
    <dbReference type="NCBI Taxonomy" id="3019553"/>
    <lineage>
        <taxon>Bacteria</taxon>
        <taxon>Pseudomonadati</taxon>
        <taxon>Pseudomonadota</taxon>
        <taxon>Betaproteobacteria</taxon>
        <taxon>Burkholderiales</taxon>
        <taxon>Sphaerotilaceae</taxon>
        <taxon>Roseateles</taxon>
    </lineage>
</organism>
<evidence type="ECO:0008006" key="4">
    <source>
        <dbReference type="Google" id="ProtNLM"/>
    </source>
</evidence>
<sequence length="204" mass="21191">MSLNTSLLKICAAAVIAACAVPALAQSASTPASSPAKKELIAKVLQLQQPAIEGLARGVLQQPIGNLMQGAGTALQTQVAPEKREATAKAIEADIKKFVEENTPVLRNAALKLAPTTIGTMLDERFTEDELRQLVAILDSPVNKKYVQMGGDMQSALGQKLMAEVGPGLEGKFNALRTSVAKQLGINPAPAASKPATGSAPAKK</sequence>
<evidence type="ECO:0000313" key="2">
    <source>
        <dbReference type="EMBL" id="WIT10754.1"/>
    </source>
</evidence>
<name>A0AA95NEF0_9BURK</name>
<proteinExistence type="predicted"/>
<dbReference type="KEGG" id="pais:PFX98_17790"/>